<dbReference type="PROSITE" id="PS50022">
    <property type="entry name" value="FA58C_3"/>
    <property type="match status" value="1"/>
</dbReference>
<dbReference type="SUPFAM" id="SSF51445">
    <property type="entry name" value="(Trans)glycosidases"/>
    <property type="match status" value="1"/>
</dbReference>
<name>A0ABR2INM6_9EUKA</name>
<dbReference type="PANTHER" id="PTHR34154">
    <property type="entry name" value="ALKALI-SENSITIVE LINKAGE PROTEIN 1"/>
    <property type="match status" value="1"/>
</dbReference>
<dbReference type="SUPFAM" id="SSF49785">
    <property type="entry name" value="Galactose-binding domain-like"/>
    <property type="match status" value="1"/>
</dbReference>
<dbReference type="PROSITE" id="PS51257">
    <property type="entry name" value="PROKAR_LIPOPROTEIN"/>
    <property type="match status" value="1"/>
</dbReference>
<feature type="domain" description="F5/8 type C" evidence="4">
    <location>
        <begin position="373"/>
        <end position="519"/>
    </location>
</feature>
<feature type="chain" id="PRO_5046502595" description="F5/8 type C domain-containing protein" evidence="3">
    <location>
        <begin position="19"/>
        <end position="650"/>
    </location>
</feature>
<dbReference type="InterPro" id="IPR024655">
    <property type="entry name" value="Asl1_glyco_hydro_catalytic"/>
</dbReference>
<feature type="signal peptide" evidence="3">
    <location>
        <begin position="1"/>
        <end position="18"/>
    </location>
</feature>
<dbReference type="Proteomes" id="UP001470230">
    <property type="component" value="Unassembled WGS sequence"/>
</dbReference>
<keyword evidence="2" id="KW-1133">Transmembrane helix</keyword>
<sequence length="650" mass="72810">MKIDLFILILIIGSCISAEKFEITNPRNNNLVGSGHFDIKWTSISKAKNYQLYVNDQLIDTITKTTYDYYTTKVQKYTAYIQAELTNGEKRSTPKITFFITKKGLAVNGNMGKNLDPLSMNMGWYYTWSPTSPFFYKDNNYKYIEFVPMIWSTYNEDDNLQTVQTGNFVHLLGYNEPDIEDQSNIPYQTAAENWPKFKGKSRYLGSPVPALSPTWTAGKWLNDFMGAVDQSTVDFIALHCYYSKYGGKEAAQAFLTDVVDGTYKLFHKPIWITEFAVSGWSYNDEEKRKLVEDFMREAIKGLNEREYVERYAWFSFNTENNDDGASAMWTESTGVLTTLGEIYVSEGNPDGYDHSLSTAPDVEIRSFERENVAYEDSISVGDKTYQNLLRKSGVSASASSSVNDQSLPEKAIDNSIETRWESAWSDQQEFTIDLGSVCHLRQFDVMWQWAAASTYSIEVSNDGESYTSIASVLALSPVERRSESFVLNRMVECRYVRIKCVKRASTYGYSIWEIAVYGSDEPGNPDDTIDQIKSESSENTVITDDSINSENSVITDDSIEEASSESSLNAGASDGIESPDDVVNSGVQDDGNNRDDSSGKGKSKLSSGAIAAIVIVVIVVVAAAIAVPIILIRRRRMNDSEPEITAPDDV</sequence>
<keyword evidence="3" id="KW-0732">Signal</keyword>
<evidence type="ECO:0000313" key="5">
    <source>
        <dbReference type="EMBL" id="KAK8865389.1"/>
    </source>
</evidence>
<dbReference type="InterPro" id="IPR008979">
    <property type="entry name" value="Galactose-bd-like_sf"/>
</dbReference>
<dbReference type="InterPro" id="IPR053183">
    <property type="entry name" value="ASL1"/>
</dbReference>
<dbReference type="InterPro" id="IPR000421">
    <property type="entry name" value="FA58C"/>
</dbReference>
<evidence type="ECO:0000259" key="4">
    <source>
        <dbReference type="PROSITE" id="PS50022"/>
    </source>
</evidence>
<evidence type="ECO:0000313" key="6">
    <source>
        <dbReference type="Proteomes" id="UP001470230"/>
    </source>
</evidence>
<dbReference type="Pfam" id="PF00754">
    <property type="entry name" value="F5_F8_type_C"/>
    <property type="match status" value="1"/>
</dbReference>
<dbReference type="Pfam" id="PF11790">
    <property type="entry name" value="Glyco_hydro_cc"/>
    <property type="match status" value="1"/>
</dbReference>
<dbReference type="Gene3D" id="2.60.120.260">
    <property type="entry name" value="Galactose-binding domain-like"/>
    <property type="match status" value="1"/>
</dbReference>
<keyword evidence="6" id="KW-1185">Reference proteome</keyword>
<gene>
    <name evidence="5" type="ORF">M9Y10_010934</name>
</gene>
<dbReference type="EMBL" id="JAPFFF010000016">
    <property type="protein sequence ID" value="KAK8865389.1"/>
    <property type="molecule type" value="Genomic_DNA"/>
</dbReference>
<protein>
    <recommendedName>
        <fullName evidence="4">F5/8 type C domain-containing protein</fullName>
    </recommendedName>
</protein>
<comment type="caution">
    <text evidence="5">The sequence shown here is derived from an EMBL/GenBank/DDBJ whole genome shotgun (WGS) entry which is preliminary data.</text>
</comment>
<keyword evidence="2" id="KW-0812">Transmembrane</keyword>
<dbReference type="InterPro" id="IPR017853">
    <property type="entry name" value="GH"/>
</dbReference>
<feature type="region of interest" description="Disordered" evidence="1">
    <location>
        <begin position="557"/>
        <end position="604"/>
    </location>
</feature>
<feature type="transmembrane region" description="Helical" evidence="2">
    <location>
        <begin position="609"/>
        <end position="632"/>
    </location>
</feature>
<proteinExistence type="predicted"/>
<dbReference type="Gene3D" id="3.20.20.80">
    <property type="entry name" value="Glycosidases"/>
    <property type="match status" value="1"/>
</dbReference>
<dbReference type="PANTHER" id="PTHR34154:SF3">
    <property type="entry name" value="ALKALI-SENSITIVE LINKAGE PROTEIN 1"/>
    <property type="match status" value="1"/>
</dbReference>
<evidence type="ECO:0000256" key="3">
    <source>
        <dbReference type="SAM" id="SignalP"/>
    </source>
</evidence>
<accession>A0ABR2INM6</accession>
<evidence type="ECO:0000256" key="2">
    <source>
        <dbReference type="SAM" id="Phobius"/>
    </source>
</evidence>
<organism evidence="5 6">
    <name type="scientific">Tritrichomonas musculus</name>
    <dbReference type="NCBI Taxonomy" id="1915356"/>
    <lineage>
        <taxon>Eukaryota</taxon>
        <taxon>Metamonada</taxon>
        <taxon>Parabasalia</taxon>
        <taxon>Tritrichomonadida</taxon>
        <taxon>Tritrichomonadidae</taxon>
        <taxon>Tritrichomonas</taxon>
    </lineage>
</organism>
<feature type="compositionally biased region" description="Low complexity" evidence="1">
    <location>
        <begin position="564"/>
        <end position="574"/>
    </location>
</feature>
<reference evidence="5 6" key="1">
    <citation type="submission" date="2024-04" db="EMBL/GenBank/DDBJ databases">
        <title>Tritrichomonas musculus Genome.</title>
        <authorList>
            <person name="Alves-Ferreira E."/>
            <person name="Grigg M."/>
            <person name="Lorenzi H."/>
            <person name="Galac M."/>
        </authorList>
    </citation>
    <scope>NUCLEOTIDE SEQUENCE [LARGE SCALE GENOMIC DNA]</scope>
    <source>
        <strain evidence="5 6">EAF2021</strain>
    </source>
</reference>
<evidence type="ECO:0000256" key="1">
    <source>
        <dbReference type="SAM" id="MobiDB-lite"/>
    </source>
</evidence>
<keyword evidence="2" id="KW-0472">Membrane</keyword>